<dbReference type="STRING" id="713585.THITH_13560"/>
<feature type="compositionally biased region" description="Basic and acidic residues" evidence="3">
    <location>
        <begin position="81"/>
        <end position="98"/>
    </location>
</feature>
<dbReference type="AlphaFoldDB" id="W0DQG3"/>
<feature type="signal peptide" evidence="4">
    <location>
        <begin position="1"/>
        <end position="28"/>
    </location>
</feature>
<keyword evidence="4" id="KW-0732">Signal</keyword>
<dbReference type="Pfam" id="PF00545">
    <property type="entry name" value="Ribonuclease"/>
    <property type="match status" value="1"/>
</dbReference>
<proteinExistence type="predicted"/>
<evidence type="ECO:0000256" key="1">
    <source>
        <dbReference type="ARBA" id="ARBA00022722"/>
    </source>
</evidence>
<dbReference type="Gene3D" id="3.10.450.30">
    <property type="entry name" value="Microbial ribonucleases"/>
    <property type="match status" value="1"/>
</dbReference>
<dbReference type="EMBL" id="CP007029">
    <property type="protein sequence ID" value="AHE99115.1"/>
    <property type="molecule type" value="Genomic_DNA"/>
</dbReference>
<dbReference type="HOGENOM" id="CLU_1767217_0_0_6"/>
<dbReference type="InterPro" id="IPR000026">
    <property type="entry name" value="N1-like"/>
</dbReference>
<keyword evidence="6" id="KW-1185">Reference proteome</keyword>
<reference evidence="5 6" key="1">
    <citation type="submission" date="2013-12" db="EMBL/GenBank/DDBJ databases">
        <authorList>
            <consortium name="DOE Joint Genome Institute"/>
            <person name="Muyzer G."/>
            <person name="Huntemann M."/>
            <person name="Han J."/>
            <person name="Chen A."/>
            <person name="Kyrpides N."/>
            <person name="Mavromatis K."/>
            <person name="Markowitz V."/>
            <person name="Palaniappan K."/>
            <person name="Ivanova N."/>
            <person name="Schaumberg A."/>
            <person name="Pati A."/>
            <person name="Liolios K."/>
            <person name="Nordberg H.P."/>
            <person name="Cantor M.N."/>
            <person name="Hua S.X."/>
            <person name="Woyke T."/>
        </authorList>
    </citation>
    <scope>NUCLEOTIDE SEQUENCE [LARGE SCALE GENOMIC DNA]</scope>
    <source>
        <strain evidence="5 6">ARh 1</strain>
    </source>
</reference>
<protein>
    <submittedName>
        <fullName evidence="5">Ribonuclease</fullName>
    </submittedName>
</protein>
<name>W0DQG3_9GAMM</name>
<gene>
    <name evidence="5" type="ORF">THITH_13560</name>
</gene>
<evidence type="ECO:0000313" key="5">
    <source>
        <dbReference type="EMBL" id="AHE99115.1"/>
    </source>
</evidence>
<keyword evidence="1" id="KW-0540">Nuclease</keyword>
<dbReference type="SUPFAM" id="SSF53933">
    <property type="entry name" value="Microbial ribonucleases"/>
    <property type="match status" value="1"/>
</dbReference>
<dbReference type="GO" id="GO:0003723">
    <property type="term" value="F:RNA binding"/>
    <property type="evidence" value="ECO:0007669"/>
    <property type="project" value="InterPro"/>
</dbReference>
<evidence type="ECO:0000256" key="2">
    <source>
        <dbReference type="ARBA" id="ARBA00022801"/>
    </source>
</evidence>
<dbReference type="OrthoDB" id="5326845at2"/>
<evidence type="ECO:0000256" key="4">
    <source>
        <dbReference type="SAM" id="SignalP"/>
    </source>
</evidence>
<feature type="region of interest" description="Disordered" evidence="3">
    <location>
        <begin position="81"/>
        <end position="100"/>
    </location>
</feature>
<keyword evidence="2" id="KW-0378">Hydrolase</keyword>
<dbReference type="RefSeq" id="WP_006748897.1">
    <property type="nucleotide sequence ID" value="NZ_CP007029.1"/>
</dbReference>
<sequence>MPKKPLLLTLLILAVAFAALQFAPNSWLGPEPAPAPPQVEEPAPGDAQGLVVPDVEVRDLDGRVAWQGDVDLAPALERIAAGERDPHRNDGGVFHNREGLLPARPSGHYREYVIRTSGITHAGPQRLVIGEDGEVYYTHDHYRSFRRIR</sequence>
<dbReference type="GO" id="GO:0016787">
    <property type="term" value="F:hydrolase activity"/>
    <property type="evidence" value="ECO:0007669"/>
    <property type="project" value="UniProtKB-KW"/>
</dbReference>
<organism evidence="5 6">
    <name type="scientific">Thioalkalivibrio paradoxus ARh 1</name>
    <dbReference type="NCBI Taxonomy" id="713585"/>
    <lineage>
        <taxon>Bacteria</taxon>
        <taxon>Pseudomonadati</taxon>
        <taxon>Pseudomonadota</taxon>
        <taxon>Gammaproteobacteria</taxon>
        <taxon>Chromatiales</taxon>
        <taxon>Ectothiorhodospiraceae</taxon>
        <taxon>Thioalkalivibrio</taxon>
    </lineage>
</organism>
<feature type="chain" id="PRO_5004786948" evidence="4">
    <location>
        <begin position="29"/>
        <end position="149"/>
    </location>
</feature>
<evidence type="ECO:0000256" key="3">
    <source>
        <dbReference type="SAM" id="MobiDB-lite"/>
    </source>
</evidence>
<dbReference type="GO" id="GO:0004521">
    <property type="term" value="F:RNA endonuclease activity"/>
    <property type="evidence" value="ECO:0007669"/>
    <property type="project" value="InterPro"/>
</dbReference>
<accession>W0DQG3</accession>
<dbReference type="InterPro" id="IPR016191">
    <property type="entry name" value="Ribonuclease/ribotoxin"/>
</dbReference>
<dbReference type="KEGG" id="tti:THITH_13560"/>
<evidence type="ECO:0000313" key="6">
    <source>
        <dbReference type="Proteomes" id="UP000005289"/>
    </source>
</evidence>
<dbReference type="Proteomes" id="UP000005289">
    <property type="component" value="Chromosome"/>
</dbReference>